<gene>
    <name evidence="1" type="ORF">RirG_126350</name>
</gene>
<name>A0A015JGG4_RHIIW</name>
<reference evidence="1 2" key="1">
    <citation type="submission" date="2014-02" db="EMBL/GenBank/DDBJ databases">
        <title>Single nucleus genome sequencing reveals high similarity among nuclei of an endomycorrhizal fungus.</title>
        <authorList>
            <person name="Lin K."/>
            <person name="Geurts R."/>
            <person name="Zhang Z."/>
            <person name="Limpens E."/>
            <person name="Saunders D.G."/>
            <person name="Mu D."/>
            <person name="Pang E."/>
            <person name="Cao H."/>
            <person name="Cha H."/>
            <person name="Lin T."/>
            <person name="Zhou Q."/>
            <person name="Shang Y."/>
            <person name="Li Y."/>
            <person name="Ivanov S."/>
            <person name="Sharma T."/>
            <person name="Velzen R.V."/>
            <person name="Ruijter N.D."/>
            <person name="Aanen D.K."/>
            <person name="Win J."/>
            <person name="Kamoun S."/>
            <person name="Bisseling T."/>
            <person name="Huang S."/>
        </authorList>
    </citation>
    <scope>NUCLEOTIDE SEQUENCE [LARGE SCALE GENOMIC DNA]</scope>
    <source>
        <strain evidence="2">DAOM197198w</strain>
    </source>
</reference>
<protein>
    <submittedName>
        <fullName evidence="1">Uncharacterized protein</fullName>
    </submittedName>
</protein>
<evidence type="ECO:0000313" key="2">
    <source>
        <dbReference type="Proteomes" id="UP000022910"/>
    </source>
</evidence>
<sequence length="131" mass="15349">MDNLKSGKLCSLKQNNKMFTDLYEVEAVYDKEELSTQLIVQDNNACGYRVLDFREEFWKYNETFPECLRCFSETIYGESPQSPKIQVDFSSRSEIPRNEIAGILGHITNKMLEDFRDNFSDRKDVHKSLNC</sequence>
<dbReference type="OrthoDB" id="2304414at2759"/>
<dbReference type="Proteomes" id="UP000022910">
    <property type="component" value="Unassembled WGS sequence"/>
</dbReference>
<organism evidence="1 2">
    <name type="scientific">Rhizophagus irregularis (strain DAOM 197198w)</name>
    <name type="common">Glomus intraradices</name>
    <dbReference type="NCBI Taxonomy" id="1432141"/>
    <lineage>
        <taxon>Eukaryota</taxon>
        <taxon>Fungi</taxon>
        <taxon>Fungi incertae sedis</taxon>
        <taxon>Mucoromycota</taxon>
        <taxon>Glomeromycotina</taxon>
        <taxon>Glomeromycetes</taxon>
        <taxon>Glomerales</taxon>
        <taxon>Glomeraceae</taxon>
        <taxon>Rhizophagus</taxon>
    </lineage>
</organism>
<evidence type="ECO:0000313" key="1">
    <source>
        <dbReference type="EMBL" id="EXX66175.1"/>
    </source>
</evidence>
<comment type="caution">
    <text evidence="1">The sequence shown here is derived from an EMBL/GenBank/DDBJ whole genome shotgun (WGS) entry which is preliminary data.</text>
</comment>
<dbReference type="HOGENOM" id="CLU_1928714_0_0_1"/>
<keyword evidence="2" id="KW-1185">Reference proteome</keyword>
<accession>A0A015JGG4</accession>
<dbReference type="EMBL" id="JEMT01019428">
    <property type="protein sequence ID" value="EXX66175.1"/>
    <property type="molecule type" value="Genomic_DNA"/>
</dbReference>
<dbReference type="AlphaFoldDB" id="A0A015JGG4"/>
<proteinExistence type="predicted"/>